<comment type="similarity">
    <text evidence="2 7">Belongs to the TFP11/STIP family.</text>
</comment>
<feature type="region of interest" description="Disordered" evidence="9">
    <location>
        <begin position="137"/>
        <end position="201"/>
    </location>
</feature>
<sequence>MDDYQEMEKFGMDNDFEGGQYIGDEFFYKKRKEKSVQSKDQSLYGIFDGTSSEEDDDSFSGKKKRKKGGIIKKADYSKPVNFISTGVVAPSEEVELNEKEGVENPDEEEEEGVDGFKSGLGLGAGANAGVGLGFGAGSSNLGEKGLGGRKVDDERVEDEEDSFLPTGFGKKIKEGAEKRREKSKLVGVSKGSKSKLGAKRGSDGLEGNVGVFEKHTKGIGLKLLEKMGYKGGGLGKNEQGIVAPIEAKLRPKGMGMGYDDYKESKNLPTLDNVPPPPELEEKQVSLKREDKLWKKQARARVKKKENILTADELLAMKEEAQGPELVLQKVVDMRGPQVRVLTNLENLNAEEKDRESDIPMPELQHNIRLIVDLAELNIQKMDRDLRNERETVVALQKEKELHQIDAARQKKQIDSMTEVLQVLDSIEEENTLGRLTLESLAKSFGDLQKRFPEEYKLGNLSCIACSLALPLLIRVFQGWDPLQNPSHGMDVVALWKGLLQGDEDYDIFEDASTPYSQLVSEVVFPAVRIAGINTWQARDPEPMLRFLELWEKLLPRSVLQSLLDMVVMPKLSEAVNSWEPCRETIPIHVWVHPWLPLLGQKLESLYQAIRIKLGTVLHKWHPSDMSAYTILSPWKTVFDASSWEQLISRSILPKLIDVMKEFQVNPANQKLDQFYWVMTWASAVPIHHMVCLLELHFFNKWKQVLYHWLCTSPNFEEVLKWYSGWKDLFPNELLANERIRKQLNQGLELMNQAAEGLEMVQPGVKENISYMRVQEQRQFEAQMKATQQTDDVPKTLKEVIEAYAQQLGLLFKPKPGRLHNHHQVYSFGSVSITVDSLHQKIYAQVQGEWSLVTLDQLRQMQNVSGSGRR</sequence>
<feature type="region of interest" description="Disordered" evidence="9">
    <location>
        <begin position="265"/>
        <end position="284"/>
    </location>
</feature>
<evidence type="ECO:0000256" key="7">
    <source>
        <dbReference type="PIRNR" id="PIRNR017706"/>
    </source>
</evidence>
<evidence type="ECO:0000256" key="4">
    <source>
        <dbReference type="ARBA" id="ARBA00022728"/>
    </source>
</evidence>
<keyword evidence="3 7" id="KW-0507">mRNA processing</keyword>
<gene>
    <name evidence="11" type="primary">LOC110704510</name>
</gene>
<reference evidence="11" key="2">
    <citation type="submission" date="2021-03" db="UniProtKB">
        <authorList>
            <consortium name="EnsemblPlants"/>
        </authorList>
    </citation>
    <scope>IDENTIFICATION</scope>
</reference>
<dbReference type="GeneID" id="110704510"/>
<feature type="region of interest" description="Disordered" evidence="9">
    <location>
        <begin position="32"/>
        <end position="69"/>
    </location>
</feature>
<dbReference type="GO" id="GO:0071008">
    <property type="term" value="C:U2-type post-mRNA release spliceosomal complex"/>
    <property type="evidence" value="ECO:0007669"/>
    <property type="project" value="TreeGrafter"/>
</dbReference>
<dbReference type="InterPro" id="IPR022783">
    <property type="entry name" value="GCFC_dom"/>
</dbReference>
<evidence type="ECO:0000256" key="3">
    <source>
        <dbReference type="ARBA" id="ARBA00022664"/>
    </source>
</evidence>
<dbReference type="Pfam" id="PF01585">
    <property type="entry name" value="G-patch"/>
    <property type="match status" value="1"/>
</dbReference>
<proteinExistence type="inferred from homology"/>
<keyword evidence="12" id="KW-1185">Reference proteome</keyword>
<evidence type="ECO:0000313" key="11">
    <source>
        <dbReference type="EnsemblPlants" id="AUR62030668-RA:cds"/>
    </source>
</evidence>
<dbReference type="GO" id="GO:0000390">
    <property type="term" value="P:spliceosomal complex disassembly"/>
    <property type="evidence" value="ECO:0007669"/>
    <property type="project" value="InterPro"/>
</dbReference>
<dbReference type="Proteomes" id="UP000596660">
    <property type="component" value="Unplaced"/>
</dbReference>
<name>A0A803MJT5_CHEQI</name>
<dbReference type="Pfam" id="PF12457">
    <property type="entry name" value="TIP_N"/>
    <property type="match status" value="1"/>
</dbReference>
<dbReference type="RefSeq" id="XP_021737997.1">
    <property type="nucleotide sequence ID" value="XM_021882305.1"/>
</dbReference>
<evidence type="ECO:0000256" key="6">
    <source>
        <dbReference type="ARBA" id="ARBA00023242"/>
    </source>
</evidence>
<dbReference type="InterPro" id="IPR024933">
    <property type="entry name" value="TFP11"/>
</dbReference>
<dbReference type="InterPro" id="IPR000467">
    <property type="entry name" value="G_patch_dom"/>
</dbReference>
<evidence type="ECO:0000256" key="2">
    <source>
        <dbReference type="ARBA" id="ARBA00010900"/>
    </source>
</evidence>
<accession>A0A803MJT5</accession>
<feature type="compositionally biased region" description="Basic and acidic residues" evidence="9">
    <location>
        <begin position="171"/>
        <end position="184"/>
    </location>
</feature>
<dbReference type="PROSITE" id="PS50174">
    <property type="entry name" value="G_PATCH"/>
    <property type="match status" value="1"/>
</dbReference>
<keyword evidence="5 7" id="KW-0508">mRNA splicing</keyword>
<evidence type="ECO:0000256" key="1">
    <source>
        <dbReference type="ARBA" id="ARBA00004123"/>
    </source>
</evidence>
<dbReference type="SMR" id="A0A803MJT5"/>
<evidence type="ECO:0000313" key="12">
    <source>
        <dbReference type="Proteomes" id="UP000596660"/>
    </source>
</evidence>
<dbReference type="EnsemblPlants" id="AUR62030668-RA">
    <property type="protein sequence ID" value="AUR62030668-RA:cds"/>
    <property type="gene ID" value="AUR62030668"/>
</dbReference>
<dbReference type="OrthoDB" id="4822at2759"/>
<dbReference type="Pfam" id="PF07842">
    <property type="entry name" value="GCFC"/>
    <property type="match status" value="1"/>
</dbReference>
<organism evidence="11 12">
    <name type="scientific">Chenopodium quinoa</name>
    <name type="common">Quinoa</name>
    <dbReference type="NCBI Taxonomy" id="63459"/>
    <lineage>
        <taxon>Eukaryota</taxon>
        <taxon>Viridiplantae</taxon>
        <taxon>Streptophyta</taxon>
        <taxon>Embryophyta</taxon>
        <taxon>Tracheophyta</taxon>
        <taxon>Spermatophyta</taxon>
        <taxon>Magnoliopsida</taxon>
        <taxon>eudicotyledons</taxon>
        <taxon>Gunneridae</taxon>
        <taxon>Pentapetalae</taxon>
        <taxon>Caryophyllales</taxon>
        <taxon>Chenopodiaceae</taxon>
        <taxon>Chenopodioideae</taxon>
        <taxon>Atripliceae</taxon>
        <taxon>Chenopodium</taxon>
    </lineage>
</organism>
<comment type="subcellular location">
    <subcellularLocation>
        <location evidence="1 7">Nucleus</location>
    </subcellularLocation>
</comment>
<feature type="region of interest" description="Disordered" evidence="9">
    <location>
        <begin position="91"/>
        <end position="118"/>
    </location>
</feature>
<evidence type="ECO:0000256" key="8">
    <source>
        <dbReference type="SAM" id="Coils"/>
    </source>
</evidence>
<dbReference type="SMART" id="SM00443">
    <property type="entry name" value="G_patch"/>
    <property type="match status" value="1"/>
</dbReference>
<dbReference type="PANTHER" id="PTHR23329">
    <property type="entry name" value="TUFTELIN-INTERACTING PROTEIN 11-RELATED"/>
    <property type="match status" value="1"/>
</dbReference>
<reference evidence="11" key="1">
    <citation type="journal article" date="2017" name="Nature">
        <title>The genome of Chenopodium quinoa.</title>
        <authorList>
            <person name="Jarvis D.E."/>
            <person name="Ho Y.S."/>
            <person name="Lightfoot D.J."/>
            <person name="Schmoeckel S.M."/>
            <person name="Li B."/>
            <person name="Borm T.J.A."/>
            <person name="Ohyanagi H."/>
            <person name="Mineta K."/>
            <person name="Michell C.T."/>
            <person name="Saber N."/>
            <person name="Kharbatia N.M."/>
            <person name="Rupper R.R."/>
            <person name="Sharp A.R."/>
            <person name="Dally N."/>
            <person name="Boughton B.A."/>
            <person name="Woo Y.H."/>
            <person name="Gao G."/>
            <person name="Schijlen E.G.W.M."/>
            <person name="Guo X."/>
            <person name="Momin A.A."/>
            <person name="Negrao S."/>
            <person name="Al-Babili S."/>
            <person name="Gehring C."/>
            <person name="Roessner U."/>
            <person name="Jung C."/>
            <person name="Murphy K."/>
            <person name="Arold S.T."/>
            <person name="Gojobori T."/>
            <person name="van der Linden C.G."/>
            <person name="van Loo E.N."/>
            <person name="Jellen E.N."/>
            <person name="Maughan P.J."/>
            <person name="Tester M."/>
        </authorList>
    </citation>
    <scope>NUCLEOTIDE SEQUENCE [LARGE SCALE GENOMIC DNA]</scope>
    <source>
        <strain evidence="11">cv. PI 614886</strain>
    </source>
</reference>
<dbReference type="GO" id="GO:0003676">
    <property type="term" value="F:nucleic acid binding"/>
    <property type="evidence" value="ECO:0007669"/>
    <property type="project" value="InterPro"/>
</dbReference>
<dbReference type="PANTHER" id="PTHR23329:SF1">
    <property type="entry name" value="TUFTELIN-INTERACTING PROTEIN 11"/>
    <property type="match status" value="1"/>
</dbReference>
<protein>
    <recommendedName>
        <fullName evidence="10">G-patch domain-containing protein</fullName>
    </recommendedName>
</protein>
<feature type="domain" description="G-patch" evidence="10">
    <location>
        <begin position="216"/>
        <end position="261"/>
    </location>
</feature>
<evidence type="ECO:0000259" key="10">
    <source>
        <dbReference type="PROSITE" id="PS50174"/>
    </source>
</evidence>
<dbReference type="KEGG" id="cqi:110704510"/>
<evidence type="ECO:0000256" key="9">
    <source>
        <dbReference type="SAM" id="MobiDB-lite"/>
    </source>
</evidence>
<dbReference type="Gramene" id="AUR62030668-RA">
    <property type="protein sequence ID" value="AUR62030668-RA:cds"/>
    <property type="gene ID" value="AUR62030668"/>
</dbReference>
<dbReference type="InterPro" id="IPR045211">
    <property type="entry name" value="TFP11/STIP/Ntr1"/>
</dbReference>
<keyword evidence="8" id="KW-0175">Coiled coil</keyword>
<dbReference type="PIRSF" id="PIRSF017706">
    <property type="entry name" value="TFIP11"/>
    <property type="match status" value="1"/>
</dbReference>
<keyword evidence="4 7" id="KW-0747">Spliceosome</keyword>
<dbReference type="AlphaFoldDB" id="A0A803MJT5"/>
<keyword evidence="6 7" id="KW-0539">Nucleus</keyword>
<feature type="coiled-coil region" evidence="8">
    <location>
        <begin position="371"/>
        <end position="405"/>
    </location>
</feature>
<evidence type="ECO:0000256" key="5">
    <source>
        <dbReference type="ARBA" id="ARBA00023187"/>
    </source>
</evidence>
<dbReference type="InterPro" id="IPR022159">
    <property type="entry name" value="STIP/TFIP11_N"/>
</dbReference>
<feature type="compositionally biased region" description="Acidic residues" evidence="9">
    <location>
        <begin position="103"/>
        <end position="113"/>
    </location>
</feature>